<evidence type="ECO:0000313" key="1">
    <source>
        <dbReference type="EMBL" id="KAA6375285.1"/>
    </source>
</evidence>
<gene>
    <name evidence="1" type="ORF">EZS28_029189</name>
</gene>
<dbReference type="AlphaFoldDB" id="A0A5J4UZU2"/>
<reference evidence="1 2" key="1">
    <citation type="submission" date="2019-03" db="EMBL/GenBank/DDBJ databases">
        <title>Single cell metagenomics reveals metabolic interactions within the superorganism composed of flagellate Streblomastix strix and complex community of Bacteroidetes bacteria on its surface.</title>
        <authorList>
            <person name="Treitli S.C."/>
            <person name="Kolisko M."/>
            <person name="Husnik F."/>
            <person name="Keeling P."/>
            <person name="Hampl V."/>
        </authorList>
    </citation>
    <scope>NUCLEOTIDE SEQUENCE [LARGE SCALE GENOMIC DNA]</scope>
    <source>
        <strain evidence="1">ST1C</strain>
    </source>
</reference>
<dbReference type="EMBL" id="SNRW01011345">
    <property type="protein sequence ID" value="KAA6375285.1"/>
    <property type="molecule type" value="Genomic_DNA"/>
</dbReference>
<accession>A0A5J4UZU2</accession>
<name>A0A5J4UZU2_9EUKA</name>
<protein>
    <submittedName>
        <fullName evidence="1">Uncharacterized protein</fullName>
    </submittedName>
</protein>
<comment type="caution">
    <text evidence="1">The sequence shown here is derived from an EMBL/GenBank/DDBJ whole genome shotgun (WGS) entry which is preliminary data.</text>
</comment>
<proteinExistence type="predicted"/>
<organism evidence="1 2">
    <name type="scientific">Streblomastix strix</name>
    <dbReference type="NCBI Taxonomy" id="222440"/>
    <lineage>
        <taxon>Eukaryota</taxon>
        <taxon>Metamonada</taxon>
        <taxon>Preaxostyla</taxon>
        <taxon>Oxymonadida</taxon>
        <taxon>Streblomastigidae</taxon>
        <taxon>Streblomastix</taxon>
    </lineage>
</organism>
<dbReference type="Proteomes" id="UP000324800">
    <property type="component" value="Unassembled WGS sequence"/>
</dbReference>
<sequence length="84" mass="9733">MINGITIYVTQLNETNNLTRKNQPKVMLPGKYKEFQNKDGPAFFYPLKKYRLTPIPKAKGLNLSKEQQNSFESDLCEGVVLFRH</sequence>
<evidence type="ECO:0000313" key="2">
    <source>
        <dbReference type="Proteomes" id="UP000324800"/>
    </source>
</evidence>